<dbReference type="Proteomes" id="UP000515150">
    <property type="component" value="Chromosome 13"/>
</dbReference>
<feature type="region of interest" description="Disordered" evidence="3">
    <location>
        <begin position="362"/>
        <end position="413"/>
    </location>
</feature>
<dbReference type="InterPro" id="IPR055355">
    <property type="entry name" value="ZP-C"/>
</dbReference>
<keyword evidence="4" id="KW-0472">Membrane</keyword>
<feature type="compositionally biased region" description="Polar residues" evidence="3">
    <location>
        <begin position="381"/>
        <end position="391"/>
    </location>
</feature>
<keyword evidence="2" id="KW-1015">Disulfide bond</keyword>
<evidence type="ECO:0000256" key="3">
    <source>
        <dbReference type="SAM" id="MobiDB-lite"/>
    </source>
</evidence>
<feature type="compositionally biased region" description="Basic and acidic residues" evidence="3">
    <location>
        <begin position="27"/>
        <end position="49"/>
    </location>
</feature>
<sequence>MKPSTDGADDFSPVSASQTDELAAESVNDKDHNNPFNIDRPDAADKEVKSTLSNNHLSQLGGHNERSTQPTHRTEQAQPLLPVPSDLASFEPDPNDGAESAAFPEPDDLVPEMPQINANYAMTRAYLEAGSVAAEIPGRQNVGDSAVAVPQSGSRSDLKVSNTSTQQPGNQVSDAASELQIITTTDNDFVSLAARIDGPKPRESQELELTSEKATGKSFPVGRAERRVWINRTSGPGHRTSAPPGAPAATHPVTVHRFNGGPQDGKHAEPGKGTPPSAKVSGAAVSPVTRTSDVATVDRFTRENATRTTDKPSAKTLGAFVDVGRLTRETAEKTRQRRSHTEAQRFNTTEATLLDWTPLTETNGETQTRVGAEEGDGAQSAVRSVNATPVQESGRRLLLEPGPEPELPALKHRRRTPPHLYLSGVTEVTEDLCGSGNYTAEMSLNLGRDVEPGDAVPVLGNLRVSINLKTNSSLINLEVTSCCLSPTVQPDLTSSTCCLFSRLAAEPVGITLLPSALSTSASFTISLFQMINYSAVYLHCDLSVCLRNRSDCERECPERRSAFPAEGPDAIVTNLRNRISFGPMLKEVRNATFLEEIGPSELDLALVIVSLVVGSGLVTAALLLVWLAYRRRAIWPLRPAAAPPAACCSCMRPGGERVLP</sequence>
<accession>A0A6P7P3R7</accession>
<evidence type="ECO:0000256" key="1">
    <source>
        <dbReference type="ARBA" id="ARBA00022729"/>
    </source>
</evidence>
<dbReference type="PANTHER" id="PTHR14002:SF43">
    <property type="entry name" value="DELTA-LIKE PROTEIN"/>
    <property type="match status" value="1"/>
</dbReference>
<evidence type="ECO:0000256" key="2">
    <source>
        <dbReference type="ARBA" id="ARBA00023157"/>
    </source>
</evidence>
<proteinExistence type="predicted"/>
<feature type="region of interest" description="Disordered" evidence="3">
    <location>
        <begin position="196"/>
        <end position="290"/>
    </location>
</feature>
<dbReference type="AlphaFoldDB" id="A0A6P7P3R7"/>
<organism evidence="6 7">
    <name type="scientific">Betta splendens</name>
    <name type="common">Siamese fighting fish</name>
    <dbReference type="NCBI Taxonomy" id="158456"/>
    <lineage>
        <taxon>Eukaryota</taxon>
        <taxon>Metazoa</taxon>
        <taxon>Chordata</taxon>
        <taxon>Craniata</taxon>
        <taxon>Vertebrata</taxon>
        <taxon>Euteleostomi</taxon>
        <taxon>Actinopterygii</taxon>
        <taxon>Neopterygii</taxon>
        <taxon>Teleostei</taxon>
        <taxon>Neoteleostei</taxon>
        <taxon>Acanthomorphata</taxon>
        <taxon>Anabantaria</taxon>
        <taxon>Anabantiformes</taxon>
        <taxon>Anabantoidei</taxon>
        <taxon>Osphronemidae</taxon>
        <taxon>Betta</taxon>
    </lineage>
</organism>
<name>A0A6P7P3R7_BETSP</name>
<dbReference type="Pfam" id="PF00100">
    <property type="entry name" value="Zona_pellucida"/>
    <property type="match status" value="1"/>
</dbReference>
<evidence type="ECO:0000313" key="7">
    <source>
        <dbReference type="RefSeq" id="XP_029027047.3"/>
    </source>
</evidence>
<evidence type="ECO:0000313" key="6">
    <source>
        <dbReference type="Proteomes" id="UP000515150"/>
    </source>
</evidence>
<reference evidence="7" key="1">
    <citation type="submission" date="2025-08" db="UniProtKB">
        <authorList>
            <consortium name="RefSeq"/>
        </authorList>
    </citation>
    <scope>IDENTIFICATION</scope>
</reference>
<dbReference type="InParanoid" id="A0A6P7P3R7"/>
<feature type="compositionally biased region" description="Basic and acidic residues" evidence="3">
    <location>
        <begin position="197"/>
        <end position="215"/>
    </location>
</feature>
<keyword evidence="1" id="KW-0732">Signal</keyword>
<protein>
    <submittedName>
        <fullName evidence="7">Uncharacterized protein LOC114867987 isoform X1</fullName>
    </submittedName>
</protein>
<feature type="transmembrane region" description="Helical" evidence="4">
    <location>
        <begin position="604"/>
        <end position="629"/>
    </location>
</feature>
<dbReference type="KEGG" id="bspl:114867987"/>
<evidence type="ECO:0000259" key="5">
    <source>
        <dbReference type="Pfam" id="PF00100"/>
    </source>
</evidence>
<keyword evidence="4" id="KW-1133">Transmembrane helix</keyword>
<dbReference type="InterPro" id="IPR042235">
    <property type="entry name" value="ZP-C_dom"/>
</dbReference>
<evidence type="ECO:0000256" key="4">
    <source>
        <dbReference type="SAM" id="Phobius"/>
    </source>
</evidence>
<feature type="compositionally biased region" description="Polar residues" evidence="3">
    <location>
        <begin position="151"/>
        <end position="173"/>
    </location>
</feature>
<dbReference type="OrthoDB" id="9987373at2759"/>
<dbReference type="PANTHER" id="PTHR14002">
    <property type="entry name" value="ENDOGLIN/TGF-BETA RECEPTOR TYPE III"/>
    <property type="match status" value="1"/>
</dbReference>
<dbReference type="GeneID" id="114867987"/>
<dbReference type="RefSeq" id="XP_029027047.3">
    <property type="nucleotide sequence ID" value="XM_029171214.3"/>
</dbReference>
<dbReference type="Gene3D" id="2.60.40.4100">
    <property type="entry name" value="Zona pellucida, ZP-C domain"/>
    <property type="match status" value="1"/>
</dbReference>
<keyword evidence="6" id="KW-1185">Reference proteome</keyword>
<feature type="domain" description="ZP-C" evidence="5">
    <location>
        <begin position="462"/>
        <end position="556"/>
    </location>
</feature>
<feature type="region of interest" description="Disordered" evidence="3">
    <location>
        <begin position="1"/>
        <end position="113"/>
    </location>
</feature>
<keyword evidence="4" id="KW-0812">Transmembrane</keyword>
<gene>
    <name evidence="7" type="primary">LOC114867987</name>
</gene>
<feature type="region of interest" description="Disordered" evidence="3">
    <location>
        <begin position="144"/>
        <end position="173"/>
    </location>
</feature>